<dbReference type="InterPro" id="IPR009057">
    <property type="entry name" value="Homeodomain-like_sf"/>
</dbReference>
<protein>
    <submittedName>
        <fullName evidence="1">IS66 family insertion sequence element accessory protein TnpB</fullName>
    </submittedName>
</protein>
<dbReference type="NCBIfam" id="NF047595">
    <property type="entry name" value="IS66_ISRel24_TnpA"/>
    <property type="match status" value="1"/>
</dbReference>
<organism evidence="1 2">
    <name type="scientific">Trinickia violacea</name>
    <dbReference type="NCBI Taxonomy" id="2571746"/>
    <lineage>
        <taxon>Bacteria</taxon>
        <taxon>Pseudomonadati</taxon>
        <taxon>Pseudomonadota</taxon>
        <taxon>Betaproteobacteria</taxon>
        <taxon>Burkholderiales</taxon>
        <taxon>Burkholderiaceae</taxon>
        <taxon>Trinickia</taxon>
    </lineage>
</organism>
<dbReference type="GO" id="GO:0003677">
    <property type="term" value="F:DNA binding"/>
    <property type="evidence" value="ECO:0007669"/>
    <property type="project" value="InterPro"/>
</dbReference>
<keyword evidence="2" id="KW-1185">Reference proteome</keyword>
<reference evidence="1 2" key="1">
    <citation type="submission" date="2019-05" db="EMBL/GenBank/DDBJ databases">
        <title>Burkholderia sp. DHOD12, isolated from subtropical forest soil.</title>
        <authorList>
            <person name="Gao Z.-H."/>
            <person name="Qiu L.-H."/>
        </authorList>
    </citation>
    <scope>NUCLEOTIDE SEQUENCE [LARGE SCALE GENOMIC DNA]</scope>
    <source>
        <strain evidence="1 2">DHOD12</strain>
    </source>
</reference>
<dbReference type="SUPFAM" id="SSF46689">
    <property type="entry name" value="Homeodomain-like"/>
    <property type="match status" value="1"/>
</dbReference>
<dbReference type="AlphaFoldDB" id="A0A4P8IYV8"/>
<evidence type="ECO:0000313" key="1">
    <source>
        <dbReference type="EMBL" id="QCP52444.1"/>
    </source>
</evidence>
<sequence>MSPEIATAARRTRRGTPNHPIEFRRERAKLAGESGVSVARLALEHGLNTNLLFKWRRAYQAGQYEPPTLLPVNVVPEERTIENAASLPVQPQSKAQPAVAGVIEICVGVARVRIEGTPDAATLRVVLRTLRAAAEAET</sequence>
<accession>A0A4P8IYV8</accession>
<dbReference type="GO" id="GO:0004803">
    <property type="term" value="F:transposase activity"/>
    <property type="evidence" value="ECO:0007669"/>
    <property type="project" value="InterPro"/>
</dbReference>
<gene>
    <name evidence="1" type="ORF">FAZ95_25070</name>
</gene>
<dbReference type="Pfam" id="PF01527">
    <property type="entry name" value="HTH_Tnp_1"/>
    <property type="match status" value="1"/>
</dbReference>
<proteinExistence type="predicted"/>
<dbReference type="OrthoDB" id="3376843at2"/>
<name>A0A4P8IYV8_9BURK</name>
<dbReference type="EMBL" id="CP040078">
    <property type="protein sequence ID" value="QCP52444.1"/>
    <property type="molecule type" value="Genomic_DNA"/>
</dbReference>
<dbReference type="GO" id="GO:0006313">
    <property type="term" value="P:DNA transposition"/>
    <property type="evidence" value="ECO:0007669"/>
    <property type="project" value="InterPro"/>
</dbReference>
<dbReference type="Proteomes" id="UP000298656">
    <property type="component" value="Chromosome 2"/>
</dbReference>
<dbReference type="KEGG" id="tvl:FAZ95_25070"/>
<evidence type="ECO:0000313" key="2">
    <source>
        <dbReference type="Proteomes" id="UP000298656"/>
    </source>
</evidence>
<dbReference type="InterPro" id="IPR002514">
    <property type="entry name" value="Transposase_8"/>
</dbReference>